<name>A0AAU9XHY6_9CNID</name>
<dbReference type="PANTHER" id="PTHR12784">
    <property type="entry name" value="STEERIN"/>
    <property type="match status" value="1"/>
</dbReference>
<feature type="compositionally biased region" description="Basic and acidic residues" evidence="3">
    <location>
        <begin position="54"/>
        <end position="70"/>
    </location>
</feature>
<accession>A0AAU9XHY6</accession>
<feature type="compositionally biased region" description="Low complexity" evidence="3">
    <location>
        <begin position="2018"/>
        <end position="2029"/>
    </location>
</feature>
<dbReference type="PANTHER" id="PTHR12784:SF28">
    <property type="entry name" value="PROTEIN SICKIE"/>
    <property type="match status" value="1"/>
</dbReference>
<organism evidence="5 6">
    <name type="scientific">Pocillopora meandrina</name>
    <dbReference type="NCBI Taxonomy" id="46732"/>
    <lineage>
        <taxon>Eukaryota</taxon>
        <taxon>Metazoa</taxon>
        <taxon>Cnidaria</taxon>
        <taxon>Anthozoa</taxon>
        <taxon>Hexacorallia</taxon>
        <taxon>Scleractinia</taxon>
        <taxon>Astrocoeniina</taxon>
        <taxon>Pocilloporidae</taxon>
        <taxon>Pocillopora</taxon>
    </lineage>
</organism>
<feature type="region of interest" description="Disordered" evidence="3">
    <location>
        <begin position="552"/>
        <end position="574"/>
    </location>
</feature>
<dbReference type="InterPro" id="IPR027417">
    <property type="entry name" value="P-loop_NTPase"/>
</dbReference>
<feature type="domain" description="CortBP2/NAV1-like AAA+ ATPase lid" evidence="4">
    <location>
        <begin position="1830"/>
        <end position="1933"/>
    </location>
</feature>
<feature type="coiled-coil region" evidence="2">
    <location>
        <begin position="1478"/>
        <end position="1505"/>
    </location>
</feature>
<feature type="compositionally biased region" description="Polar residues" evidence="3">
    <location>
        <begin position="1168"/>
        <end position="1185"/>
    </location>
</feature>
<feature type="compositionally biased region" description="Low complexity" evidence="3">
    <location>
        <begin position="41"/>
        <end position="52"/>
    </location>
</feature>
<protein>
    <recommendedName>
        <fullName evidence="4">CortBP2/NAV1-like AAA+ ATPase lid domain-containing protein</fullName>
    </recommendedName>
</protein>
<evidence type="ECO:0000313" key="5">
    <source>
        <dbReference type="EMBL" id="CAH3148264.1"/>
    </source>
</evidence>
<dbReference type="Pfam" id="PF25408">
    <property type="entry name" value="AAA_lid_NAV1"/>
    <property type="match status" value="1"/>
</dbReference>
<dbReference type="InterPro" id="IPR039041">
    <property type="entry name" value="Nav/unc-53"/>
</dbReference>
<keyword evidence="6" id="KW-1185">Reference proteome</keyword>
<proteinExistence type="predicted"/>
<dbReference type="InterPro" id="IPR057568">
    <property type="entry name" value="CortBP2_NAV1-like_AAA_lid"/>
</dbReference>
<feature type="compositionally biased region" description="Low complexity" evidence="3">
    <location>
        <begin position="73"/>
        <end position="86"/>
    </location>
</feature>
<dbReference type="EMBL" id="CALNXJ010000044">
    <property type="protein sequence ID" value="CAH3148264.1"/>
    <property type="molecule type" value="Genomic_DNA"/>
</dbReference>
<feature type="region of interest" description="Disordered" evidence="3">
    <location>
        <begin position="1167"/>
        <end position="1249"/>
    </location>
</feature>
<gene>
    <name evidence="5" type="ORF">PMEA_00023796</name>
</gene>
<feature type="region of interest" description="Disordered" evidence="3">
    <location>
        <begin position="1328"/>
        <end position="1358"/>
    </location>
</feature>
<feature type="compositionally biased region" description="Polar residues" evidence="3">
    <location>
        <begin position="556"/>
        <end position="565"/>
    </location>
</feature>
<feature type="region of interest" description="Disordered" evidence="3">
    <location>
        <begin position="477"/>
        <end position="497"/>
    </location>
</feature>
<feature type="region of interest" description="Disordered" evidence="3">
    <location>
        <begin position="1021"/>
        <end position="1103"/>
    </location>
</feature>
<feature type="compositionally biased region" description="Basic and acidic residues" evidence="3">
    <location>
        <begin position="755"/>
        <end position="772"/>
    </location>
</feature>
<feature type="compositionally biased region" description="Low complexity" evidence="3">
    <location>
        <begin position="1343"/>
        <end position="1352"/>
    </location>
</feature>
<evidence type="ECO:0000313" key="6">
    <source>
        <dbReference type="Proteomes" id="UP001159428"/>
    </source>
</evidence>
<feature type="region of interest" description="Disordered" evidence="3">
    <location>
        <begin position="158"/>
        <end position="179"/>
    </location>
</feature>
<feature type="compositionally biased region" description="Basic and acidic residues" evidence="3">
    <location>
        <begin position="1220"/>
        <end position="1231"/>
    </location>
</feature>
<reference evidence="5 6" key="1">
    <citation type="submission" date="2022-05" db="EMBL/GenBank/DDBJ databases">
        <authorList>
            <consortium name="Genoscope - CEA"/>
            <person name="William W."/>
        </authorList>
    </citation>
    <scope>NUCLEOTIDE SEQUENCE [LARGE SCALE GENOMIC DNA]</scope>
</reference>
<evidence type="ECO:0000259" key="4">
    <source>
        <dbReference type="Pfam" id="PF25408"/>
    </source>
</evidence>
<feature type="region of interest" description="Disordered" evidence="3">
    <location>
        <begin position="672"/>
        <end position="701"/>
    </location>
</feature>
<evidence type="ECO:0000256" key="2">
    <source>
        <dbReference type="SAM" id="Coils"/>
    </source>
</evidence>
<feature type="region of interest" description="Disordered" evidence="3">
    <location>
        <begin position="744"/>
        <end position="773"/>
    </location>
</feature>
<feature type="compositionally biased region" description="Basic and acidic residues" evidence="3">
    <location>
        <begin position="1093"/>
        <end position="1103"/>
    </location>
</feature>
<keyword evidence="1 2" id="KW-0175">Coiled coil</keyword>
<feature type="compositionally biased region" description="Polar residues" evidence="3">
    <location>
        <begin position="1035"/>
        <end position="1045"/>
    </location>
</feature>
<feature type="region of interest" description="Disordered" evidence="3">
    <location>
        <begin position="1989"/>
        <end position="2029"/>
    </location>
</feature>
<evidence type="ECO:0000256" key="1">
    <source>
        <dbReference type="ARBA" id="ARBA00023054"/>
    </source>
</evidence>
<dbReference type="GO" id="GO:0022008">
    <property type="term" value="P:neurogenesis"/>
    <property type="evidence" value="ECO:0007669"/>
    <property type="project" value="InterPro"/>
</dbReference>
<dbReference type="Proteomes" id="UP001159428">
    <property type="component" value="Unassembled WGS sequence"/>
</dbReference>
<comment type="caution">
    <text evidence="5">The sequence shown here is derived from an EMBL/GenBank/DDBJ whole genome shotgun (WGS) entry which is preliminary data.</text>
</comment>
<evidence type="ECO:0000256" key="3">
    <source>
        <dbReference type="SAM" id="MobiDB-lite"/>
    </source>
</evidence>
<dbReference type="SUPFAM" id="SSF52540">
    <property type="entry name" value="P-loop containing nucleoside triphosphate hydrolases"/>
    <property type="match status" value="1"/>
</dbReference>
<feature type="region of interest" description="Disordered" evidence="3">
    <location>
        <begin position="1"/>
        <end position="105"/>
    </location>
</feature>
<feature type="compositionally biased region" description="Basic and acidic residues" evidence="3">
    <location>
        <begin position="1193"/>
        <end position="1204"/>
    </location>
</feature>
<feature type="compositionally biased region" description="Basic and acidic residues" evidence="3">
    <location>
        <begin position="2003"/>
        <end position="2017"/>
    </location>
</feature>
<sequence length="2029" mass="226335">MSGKEKTGVVHRPNRGRSAPDSKSKTDSGCFLDDEIERNGSSDSSHGSISSSPVKEKASKKCKAANKESQADTGTTLVASSASTATEENCANSHVAGKENAMNGEVITNGENGTVVTDSVDGVSDVLEKTRRASDFYCLYYGESPEGTLTTNDAIKLRGKPPVPPKPKIRRGSAPPSSFNHIDRVLTENKDVTKRFSYNESQSEYKAVNGEHEESQECAKRNSVETRVLFFEAFAKDGAIENTVSKNVQTTNVKDSPYALGSKDFTSESCSDSHLVLNCQDQAENIAPLADSETFSLESDNDDCESFNVHQGAVHSPQQFVPLVEEEEFAIDGSSFFQSSVNSSFVHEKFHDNSIENEKTRLECVSEDEKVDIQGQFVPDVDHNGDNVAVHEIDHSFSTTAASIPEQNVMESLKFPARGSDLLRTTVSGNDIQFSDNIWSLHDFVQIEQLGTGPGGKLQNPRVNELKHELLIRSRSCDQKKAQRRPGSIAGFPNWKEGDTTSELKRRSWSFSEPSPVDVDSPFVRKIYQVPAPKLIRSSWCSESGLSSPFVGTVRQPLQSPSTGKKVSHRKFGEADRRTVSASNLEYSGYTSDDSSVHSEPLFQPLRHQPHGLRNGHIPKSMSLDSSICLTDNESSSLPKIQRRRARHSLGSRDPINALKRQSIEFATDEQPPLFRPVSPAQVSHPETLRRASSYTSSSSDSEVEKIFKLPNFPTQGYQHHTNGTIHDGLVKAVTRRKVSAMEALFGPQSSRNGHSSDSEVSRRKTLSERFSEVSQAPISEGAFISEQFQNEELEGIVCENEPKDGGEPGLEFDDTDYSEFYTRCEDKDSLISAEALSIKKLLQSPQTVSPDPEIESVVMSITERKSSKSTLEDKEPHEIQTGLFKNNTACVDETIPEHETAEQFFRRHRGTQTPPPAVFKALNPPPSVATQTSLVNFQQELPSLLLQELELQIKTPTIKRASPTLSASQEQNLSLLDQFQPVASSSAYVNDTDMLAPPQESDKAVSVEELLQILAGMQVGTSKETVPRRPVSVQRYSCPSPQNDNKFERLNKAPKSLPSSWQHLSRPAGKKNDNDGFKKPSHVPPRSSKSYDCLRRGHSARERRTNVIEAKTLRRSESSENIHKSLREWRLRAQVFEEEVECQDNREDKLKKLKCKEEKVLRVSFEGSESTDSIETQSKLTNTHSLKRPRKDRAFSHKDKNQADNEGFDAKQSLSAPDTKQDTATAKETECGDNDLEESASSHGENSGILELTTPAEGFQNKTQATLCHEVASPEGIDVFIDYRKKHGMHITSTPKPLPNRVQKEEGVGKIIFDELDDAQPEKPVITSTKEDKHAISDVESQGDASSSSYSSDDDRFGEFGGSTETVVFVDTEPCPEISLVGTDLETLDLNLGGPNDKLLSVSDNDDKKDETHLDALLGEVRRSLNLEFVDSDILDKAIDRFKKRVSPSSQNKALSGGLSMEAYVALHQADELQGIISEIKGELKLLHDENDMLREQVVSLANQQTSGEATENSSTESSERLENICRLYRPRQVDTDDEEPVEIDVCLRGFSAVPLGHVSSKKKDIHLGTVTVNGADWNGVMEAAKKTFVDHMKKIDPEDYLCLGAHSIQGVQTGVVVWSPGSQRRRSPRVELSNKSSPCVIQLKDGSQFSCDSLVYDTLLPKEIMENYVEQLLEHRCIVLCGQQGLGKSYLASKLAEHVVQRIGWKTSPAVVTFNVTQTTRKELKQGLAPLMEVDISGSNVDKPAVIILDQLNCLASLADTFDFSQLEKNSNCPYIIGVRDKSRKGPFSSKELSLCHYFRWLRVSVNDRQYSGVLSRFLRRKLSWSELETNVEGDDLLELFDWLSKVWYHLNEILEDFCDSDATLGPSLFYSCPMDFKVAEGWFVNVWNYNVIPYLHQTLRSGRKIFDRCVSWEDPTKWVVLRYPWNKDHSRVFHTLRKLRQVDVVLNRNQLGSDNVTFAECIEDNEKILRAHSSVSKRVRTVVQEKIPKGELKTKRRTAERRGSHGEDNDRESSYSESDSYMETSI</sequence>